<dbReference type="Proteomes" id="UP000256964">
    <property type="component" value="Unassembled WGS sequence"/>
</dbReference>
<sequence length="226" mass="25939">MALKTQPQKSIRLRLPHLRVWQRQRTIWPRSSQRWSFSRWATATEVDPFLAERGSKDRKWQKVTNELHGQGLCESSGKDTIKHKVNTLIKYHENPKLCSHIARALAFHPSIAATMPAKLDNLTHTADRAHQVAEGKKDSVCKVEDKKKADSAFIHQMATRTLRPRQCTAVSSDVHMAVSRDSEKENTEPEETRPASRKRKECAESQEKLYQFELFVQSCITAPQNV</sequence>
<gene>
    <name evidence="2" type="ORF">OH76DRAFT_1421572</name>
</gene>
<proteinExistence type="predicted"/>
<feature type="region of interest" description="Disordered" evidence="1">
    <location>
        <begin position="174"/>
        <end position="201"/>
    </location>
</feature>
<reference evidence="2 3" key="1">
    <citation type="journal article" date="2018" name="Biotechnol. Biofuels">
        <title>Integrative visual omics of the white-rot fungus Polyporus brumalis exposes the biotechnological potential of its oxidative enzymes for delignifying raw plant biomass.</title>
        <authorList>
            <person name="Miyauchi S."/>
            <person name="Rancon A."/>
            <person name="Drula E."/>
            <person name="Hage H."/>
            <person name="Chaduli D."/>
            <person name="Favel A."/>
            <person name="Grisel S."/>
            <person name="Henrissat B."/>
            <person name="Herpoel-Gimbert I."/>
            <person name="Ruiz-Duenas F.J."/>
            <person name="Chevret D."/>
            <person name="Hainaut M."/>
            <person name="Lin J."/>
            <person name="Wang M."/>
            <person name="Pangilinan J."/>
            <person name="Lipzen A."/>
            <person name="Lesage-Meessen L."/>
            <person name="Navarro D."/>
            <person name="Riley R."/>
            <person name="Grigoriev I.V."/>
            <person name="Zhou S."/>
            <person name="Raouche S."/>
            <person name="Rosso M.N."/>
        </authorList>
    </citation>
    <scope>NUCLEOTIDE SEQUENCE [LARGE SCALE GENOMIC DNA]</scope>
    <source>
        <strain evidence="2 3">BRFM 1820</strain>
    </source>
</reference>
<evidence type="ECO:0000313" key="3">
    <source>
        <dbReference type="Proteomes" id="UP000256964"/>
    </source>
</evidence>
<dbReference type="AlphaFoldDB" id="A0A371CUV0"/>
<accession>A0A371CUV0</accession>
<feature type="compositionally biased region" description="Basic and acidic residues" evidence="1">
    <location>
        <begin position="178"/>
        <end position="194"/>
    </location>
</feature>
<name>A0A371CUV0_9APHY</name>
<evidence type="ECO:0000256" key="1">
    <source>
        <dbReference type="SAM" id="MobiDB-lite"/>
    </source>
</evidence>
<evidence type="ECO:0000313" key="2">
    <source>
        <dbReference type="EMBL" id="RDX44052.1"/>
    </source>
</evidence>
<organism evidence="2 3">
    <name type="scientific">Lentinus brumalis</name>
    <dbReference type="NCBI Taxonomy" id="2498619"/>
    <lineage>
        <taxon>Eukaryota</taxon>
        <taxon>Fungi</taxon>
        <taxon>Dikarya</taxon>
        <taxon>Basidiomycota</taxon>
        <taxon>Agaricomycotina</taxon>
        <taxon>Agaricomycetes</taxon>
        <taxon>Polyporales</taxon>
        <taxon>Polyporaceae</taxon>
        <taxon>Lentinus</taxon>
    </lineage>
</organism>
<dbReference type="EMBL" id="KZ857455">
    <property type="protein sequence ID" value="RDX44052.1"/>
    <property type="molecule type" value="Genomic_DNA"/>
</dbReference>
<protein>
    <submittedName>
        <fullName evidence="2">Uncharacterized protein</fullName>
    </submittedName>
</protein>
<keyword evidence="3" id="KW-1185">Reference proteome</keyword>